<organism evidence="1 2">
    <name type="scientific">Thanatephorus cucumeris (strain AG1-IA)</name>
    <name type="common">Rice sheath blight fungus</name>
    <name type="synonym">Rhizoctonia solani</name>
    <dbReference type="NCBI Taxonomy" id="983506"/>
    <lineage>
        <taxon>Eukaryota</taxon>
        <taxon>Fungi</taxon>
        <taxon>Dikarya</taxon>
        <taxon>Basidiomycota</taxon>
        <taxon>Agaricomycotina</taxon>
        <taxon>Agaricomycetes</taxon>
        <taxon>Cantharellales</taxon>
        <taxon>Ceratobasidiaceae</taxon>
        <taxon>Rhizoctonia</taxon>
        <taxon>Rhizoctonia solani AG-1</taxon>
    </lineage>
</organism>
<dbReference type="HOGENOM" id="CLU_3399652_0_0_1"/>
<name>L8WX72_THACA</name>
<dbReference type="EMBL" id="AFRT01000787">
    <property type="protein sequence ID" value="ELU42590.1"/>
    <property type="molecule type" value="Genomic_DNA"/>
</dbReference>
<dbReference type="AlphaFoldDB" id="L8WX72"/>
<dbReference type="Proteomes" id="UP000011668">
    <property type="component" value="Unassembled WGS sequence"/>
</dbReference>
<evidence type="ECO:0000313" key="1">
    <source>
        <dbReference type="EMBL" id="ELU42590.1"/>
    </source>
</evidence>
<protein>
    <submittedName>
        <fullName evidence="1">Uncharacterized protein</fullName>
    </submittedName>
</protein>
<evidence type="ECO:0000313" key="2">
    <source>
        <dbReference type="Proteomes" id="UP000011668"/>
    </source>
</evidence>
<gene>
    <name evidence="1" type="ORF">AG1IA_03380</name>
</gene>
<proteinExistence type="predicted"/>
<comment type="caution">
    <text evidence="1">The sequence shown here is derived from an EMBL/GenBank/DDBJ whole genome shotgun (WGS) entry which is preliminary data.</text>
</comment>
<keyword evidence="2" id="KW-1185">Reference proteome</keyword>
<accession>L8WX72</accession>
<sequence length="31" mass="3468">MKSFGEDGIDGVMVMVQPSEIVCEELRIKVQ</sequence>
<reference evidence="1 2" key="1">
    <citation type="journal article" date="2013" name="Nat. Commun.">
        <title>The evolution and pathogenic mechanisms of the rice sheath blight pathogen.</title>
        <authorList>
            <person name="Zheng A."/>
            <person name="Lin R."/>
            <person name="Xu L."/>
            <person name="Qin P."/>
            <person name="Tang C."/>
            <person name="Ai P."/>
            <person name="Zhang D."/>
            <person name="Liu Y."/>
            <person name="Sun Z."/>
            <person name="Feng H."/>
            <person name="Wang Y."/>
            <person name="Chen Y."/>
            <person name="Liang X."/>
            <person name="Fu R."/>
            <person name="Li Q."/>
            <person name="Zhang J."/>
            <person name="Yu X."/>
            <person name="Xie Z."/>
            <person name="Ding L."/>
            <person name="Guan P."/>
            <person name="Tang J."/>
            <person name="Liang Y."/>
            <person name="Wang S."/>
            <person name="Deng Q."/>
            <person name="Li S."/>
            <person name="Zhu J."/>
            <person name="Wang L."/>
            <person name="Liu H."/>
            <person name="Li P."/>
        </authorList>
    </citation>
    <scope>NUCLEOTIDE SEQUENCE [LARGE SCALE GENOMIC DNA]</scope>
    <source>
        <strain evidence="2">AG-1 IA</strain>
    </source>
</reference>